<dbReference type="CDD" id="cd00156">
    <property type="entry name" value="REC"/>
    <property type="match status" value="1"/>
</dbReference>
<dbReference type="AlphaFoldDB" id="K0INI0"/>
<organism evidence="4 5">
    <name type="scientific">Nitrososphaera gargensis (strain Ga9.2)</name>
    <dbReference type="NCBI Taxonomy" id="1237085"/>
    <lineage>
        <taxon>Archaea</taxon>
        <taxon>Nitrososphaerota</taxon>
        <taxon>Nitrososphaeria</taxon>
        <taxon>Nitrososphaerales</taxon>
        <taxon>Nitrososphaeraceae</taxon>
        <taxon>Nitrososphaera</taxon>
    </lineage>
</organism>
<dbReference type="SUPFAM" id="SSF52172">
    <property type="entry name" value="CheY-like"/>
    <property type="match status" value="1"/>
</dbReference>
<dbReference type="GeneID" id="13794504"/>
<dbReference type="PANTHER" id="PTHR44591">
    <property type="entry name" value="STRESS RESPONSE REGULATOR PROTEIN 1"/>
    <property type="match status" value="1"/>
</dbReference>
<dbReference type="OrthoDB" id="2830at2157"/>
<evidence type="ECO:0000256" key="1">
    <source>
        <dbReference type="ARBA" id="ARBA00022553"/>
    </source>
</evidence>
<accession>K0INI0</accession>
<dbReference type="PROSITE" id="PS50110">
    <property type="entry name" value="RESPONSE_REGULATORY"/>
    <property type="match status" value="1"/>
</dbReference>
<evidence type="ECO:0000256" key="2">
    <source>
        <dbReference type="ARBA" id="ARBA00023012"/>
    </source>
</evidence>
<dbReference type="InterPro" id="IPR050595">
    <property type="entry name" value="Bact_response_regulator"/>
</dbReference>
<evidence type="ECO:0000259" key="3">
    <source>
        <dbReference type="PROSITE" id="PS50110"/>
    </source>
</evidence>
<dbReference type="Proteomes" id="UP000008037">
    <property type="component" value="Chromosome"/>
</dbReference>
<reference evidence="4 5" key="1">
    <citation type="journal article" date="2012" name="Environ. Microbiol.">
        <title>The genome of the ammonia-oxidizing Candidatus Nitrososphaera gargensis: insights into metabolic versatility and environmental adaptations.</title>
        <authorList>
            <person name="Spang A."/>
            <person name="Poehlein A."/>
            <person name="Offre P."/>
            <person name="Zumbragel S."/>
            <person name="Haider S."/>
            <person name="Rychlik N."/>
            <person name="Nowka B."/>
            <person name="Schmeisser C."/>
            <person name="Lebedeva E.V."/>
            <person name="Rattei T."/>
            <person name="Bohm C."/>
            <person name="Schmid M."/>
            <person name="Galushko A."/>
            <person name="Hatzenpichler R."/>
            <person name="Weinmaier T."/>
            <person name="Daniel R."/>
            <person name="Schleper C."/>
            <person name="Spieck E."/>
            <person name="Streit W."/>
            <person name="Wagner M."/>
        </authorList>
    </citation>
    <scope>NUCLEOTIDE SEQUENCE [LARGE SCALE GENOMIC DNA]</scope>
    <source>
        <strain evidence="5">Ga9.2</strain>
    </source>
</reference>
<dbReference type="KEGG" id="nga:Ngar_c24870"/>
<dbReference type="InterPro" id="IPR001789">
    <property type="entry name" value="Sig_transdc_resp-reg_receiver"/>
</dbReference>
<dbReference type="RefSeq" id="WP_015019944.1">
    <property type="nucleotide sequence ID" value="NC_018719.1"/>
</dbReference>
<gene>
    <name evidence="4" type="ordered locus">Ngar_c24870</name>
</gene>
<evidence type="ECO:0000313" key="5">
    <source>
        <dbReference type="Proteomes" id="UP000008037"/>
    </source>
</evidence>
<dbReference type="STRING" id="1237085.Ngar_c24870"/>
<keyword evidence="2" id="KW-0902">Two-component regulatory system</keyword>
<dbReference type="InterPro" id="IPR011006">
    <property type="entry name" value="CheY-like_superfamily"/>
</dbReference>
<proteinExistence type="predicted"/>
<dbReference type="SMART" id="SM00448">
    <property type="entry name" value="REC"/>
    <property type="match status" value="1"/>
</dbReference>
<dbReference type="BioCyc" id="CNIT1237085:G1324-2485-MONOMER"/>
<feature type="domain" description="Response regulatory" evidence="3">
    <location>
        <begin position="2"/>
        <end position="133"/>
    </location>
</feature>
<sequence>MKILIAEDEPDIAMQYELALKDRKHDVIITNDGEQCLEAFYHELEKDEPARNRKMMKRPPFDAVILDYRMPKKDGMEVAKEILAIEPKQRILFASAYVLETLVDSVKTLQQVVELIQKPFELDPFVDLIEDKGIYSELEKLNVNAKEIKDLNPTHQQVLDLLEGLKKLQKGRAL</sequence>
<dbReference type="Pfam" id="PF00072">
    <property type="entry name" value="Response_reg"/>
    <property type="match status" value="1"/>
</dbReference>
<dbReference type="GO" id="GO:0000160">
    <property type="term" value="P:phosphorelay signal transduction system"/>
    <property type="evidence" value="ECO:0007669"/>
    <property type="project" value="UniProtKB-KW"/>
</dbReference>
<dbReference type="HOGENOM" id="CLU_000445_69_15_2"/>
<dbReference type="Gene3D" id="3.40.50.2300">
    <property type="match status" value="1"/>
</dbReference>
<dbReference type="InParanoid" id="K0INI0"/>
<name>K0INI0_NITGG</name>
<dbReference type="PANTHER" id="PTHR44591:SF14">
    <property type="entry name" value="PROTEIN PILG"/>
    <property type="match status" value="1"/>
</dbReference>
<dbReference type="EMBL" id="CP002408">
    <property type="protein sequence ID" value="AFU59409.1"/>
    <property type="molecule type" value="Genomic_DNA"/>
</dbReference>
<keyword evidence="1" id="KW-0597">Phosphoprotein</keyword>
<keyword evidence="5" id="KW-1185">Reference proteome</keyword>
<evidence type="ECO:0000313" key="4">
    <source>
        <dbReference type="EMBL" id="AFU59409.1"/>
    </source>
</evidence>
<protein>
    <submittedName>
        <fullName evidence="4">Putative signal transduction response regulator, receiver domain protein</fullName>
    </submittedName>
</protein>